<sequence>MFSEEKLPVFSLWFFSEYLFYPSITPAEFLLCDEGVQTWLPHFLCDTSNDCKDITLPDRAVLSIEESHIDLLRTIRLHLSEGDVTQLDLDALLTRAVLEHNTVGVLLILHIISGKIEPNILRLAVMTDDCLSLKALLHKFIPPTSEDMALLGSLLHSALIHSKFSTVRELLKFRSSCANILLGNGDSLLQVAIKLGLVEGVQTLLEYGSNPKLVNSLGETSLHTLCTYAIENRLEIARTILAKGHCDEITLNKANKNGKSPLEVACAEGLWEIALYDLFISICICRNI</sequence>
<organism evidence="2 3">
    <name type="scientific">Gnathostoma spinigerum</name>
    <dbReference type="NCBI Taxonomy" id="75299"/>
    <lineage>
        <taxon>Eukaryota</taxon>
        <taxon>Metazoa</taxon>
        <taxon>Ecdysozoa</taxon>
        <taxon>Nematoda</taxon>
        <taxon>Chromadorea</taxon>
        <taxon>Rhabditida</taxon>
        <taxon>Spirurina</taxon>
        <taxon>Gnathostomatomorpha</taxon>
        <taxon>Gnathostomatoidea</taxon>
        <taxon>Gnathostomatidae</taxon>
        <taxon>Gnathostoma</taxon>
    </lineage>
</organism>
<dbReference type="EMBL" id="JBGFUD010003241">
    <property type="protein sequence ID" value="MFH4978478.1"/>
    <property type="molecule type" value="Genomic_DNA"/>
</dbReference>
<dbReference type="Gene3D" id="1.25.40.20">
    <property type="entry name" value="Ankyrin repeat-containing domain"/>
    <property type="match status" value="1"/>
</dbReference>
<name>A0ABD6ENC7_9BILA</name>
<dbReference type="SUPFAM" id="SSF48403">
    <property type="entry name" value="Ankyrin repeat"/>
    <property type="match status" value="1"/>
</dbReference>
<gene>
    <name evidence="2" type="ORF">AB6A40_005187</name>
</gene>
<evidence type="ECO:0000313" key="2">
    <source>
        <dbReference type="EMBL" id="MFH4978478.1"/>
    </source>
</evidence>
<evidence type="ECO:0000313" key="3">
    <source>
        <dbReference type="Proteomes" id="UP001608902"/>
    </source>
</evidence>
<keyword evidence="1" id="KW-0040">ANK repeat</keyword>
<reference evidence="2 3" key="1">
    <citation type="submission" date="2024-08" db="EMBL/GenBank/DDBJ databases">
        <title>Gnathostoma spinigerum genome.</title>
        <authorList>
            <person name="Gonzalez-Bertolin B."/>
            <person name="Monzon S."/>
            <person name="Zaballos A."/>
            <person name="Jimenez P."/>
            <person name="Dekumyoy P."/>
            <person name="Varona S."/>
            <person name="Cuesta I."/>
            <person name="Sumanam S."/>
            <person name="Adisakwattana P."/>
            <person name="Gasser R.B."/>
            <person name="Hernandez-Gonzalez A."/>
            <person name="Young N.D."/>
            <person name="Perteguer M.J."/>
        </authorList>
    </citation>
    <scope>NUCLEOTIDE SEQUENCE [LARGE SCALE GENOMIC DNA]</scope>
    <source>
        <strain evidence="2">AL3</strain>
        <tissue evidence="2">Liver</tissue>
    </source>
</reference>
<feature type="repeat" description="ANK" evidence="1">
    <location>
        <begin position="184"/>
        <end position="216"/>
    </location>
</feature>
<accession>A0ABD6ENC7</accession>
<dbReference type="Proteomes" id="UP001608902">
    <property type="component" value="Unassembled WGS sequence"/>
</dbReference>
<evidence type="ECO:0000256" key="1">
    <source>
        <dbReference type="PROSITE-ProRule" id="PRU00023"/>
    </source>
</evidence>
<dbReference type="InterPro" id="IPR002110">
    <property type="entry name" value="Ankyrin_rpt"/>
</dbReference>
<dbReference type="PROSITE" id="PS50088">
    <property type="entry name" value="ANK_REPEAT"/>
    <property type="match status" value="1"/>
</dbReference>
<dbReference type="InterPro" id="IPR036770">
    <property type="entry name" value="Ankyrin_rpt-contain_sf"/>
</dbReference>
<keyword evidence="3" id="KW-1185">Reference proteome</keyword>
<protein>
    <submittedName>
        <fullName evidence="2">Uncharacterized protein</fullName>
    </submittedName>
</protein>
<comment type="caution">
    <text evidence="2">The sequence shown here is derived from an EMBL/GenBank/DDBJ whole genome shotgun (WGS) entry which is preliminary data.</text>
</comment>
<dbReference type="AlphaFoldDB" id="A0ABD6ENC7"/>
<proteinExistence type="predicted"/>